<evidence type="ECO:0000256" key="3">
    <source>
        <dbReference type="ARBA" id="ARBA00023125"/>
    </source>
</evidence>
<dbReference type="Gene3D" id="3.10.290.10">
    <property type="entry name" value="RNA-binding S4 domain"/>
    <property type="match status" value="1"/>
</dbReference>
<dbReference type="SMART" id="SM00363">
    <property type="entry name" value="S4"/>
    <property type="match status" value="1"/>
</dbReference>
<dbReference type="AlphaFoldDB" id="A0A644VBH1"/>
<dbReference type="PIRSF" id="PIRSF016821">
    <property type="entry name" value="HSP15"/>
    <property type="match status" value="1"/>
</dbReference>
<comment type="caution">
    <text evidence="5">The sequence shown here is derived from an EMBL/GenBank/DDBJ whole genome shotgun (WGS) entry which is preliminary data.</text>
</comment>
<dbReference type="GO" id="GO:0003727">
    <property type="term" value="F:single-stranded RNA binding"/>
    <property type="evidence" value="ECO:0007669"/>
    <property type="project" value="InterPro"/>
</dbReference>
<feature type="domain" description="RNA-binding S4" evidence="4">
    <location>
        <begin position="2"/>
        <end position="59"/>
    </location>
</feature>
<evidence type="ECO:0000256" key="1">
    <source>
        <dbReference type="ARBA" id="ARBA00008396"/>
    </source>
</evidence>
<dbReference type="Pfam" id="PF01479">
    <property type="entry name" value="S4"/>
    <property type="match status" value="1"/>
</dbReference>
<dbReference type="GO" id="GO:0003677">
    <property type="term" value="F:DNA binding"/>
    <property type="evidence" value="ECO:0007669"/>
    <property type="project" value="UniProtKB-KW"/>
</dbReference>
<gene>
    <name evidence="5" type="primary">hslR_4</name>
    <name evidence="5" type="ORF">SDC9_34715</name>
</gene>
<name>A0A644VBH1_9ZZZZ</name>
<dbReference type="CDD" id="cd00165">
    <property type="entry name" value="S4"/>
    <property type="match status" value="1"/>
</dbReference>
<dbReference type="GO" id="GO:0043023">
    <property type="term" value="F:ribosomal large subunit binding"/>
    <property type="evidence" value="ECO:0007669"/>
    <property type="project" value="InterPro"/>
</dbReference>
<dbReference type="EMBL" id="VSSQ01000263">
    <property type="protein sequence ID" value="MPL88689.1"/>
    <property type="molecule type" value="Genomic_DNA"/>
</dbReference>
<dbReference type="InterPro" id="IPR036986">
    <property type="entry name" value="S4_RNA-bd_sf"/>
</dbReference>
<keyword evidence="2" id="KW-0694">RNA-binding</keyword>
<keyword evidence="5" id="KW-0346">Stress response</keyword>
<reference evidence="5" key="1">
    <citation type="submission" date="2019-08" db="EMBL/GenBank/DDBJ databases">
        <authorList>
            <person name="Kucharzyk K."/>
            <person name="Murdoch R.W."/>
            <person name="Higgins S."/>
            <person name="Loffler F."/>
        </authorList>
    </citation>
    <scope>NUCLEOTIDE SEQUENCE</scope>
</reference>
<proteinExistence type="inferred from homology"/>
<evidence type="ECO:0000256" key="2">
    <source>
        <dbReference type="ARBA" id="ARBA00022884"/>
    </source>
</evidence>
<dbReference type="InterPro" id="IPR025708">
    <property type="entry name" value="HSP15"/>
</dbReference>
<comment type="similarity">
    <text evidence="1">Belongs to the HSP15 family.</text>
</comment>
<sequence>MSRLDKFLWSIRVFKTRSEAADACKSGRVKVNGTEAKSSREIKSGDGVTVRKGIVTYSFNVKTPIDKRQPARLVEEFVQNTTPQSELDKLLVPKETMHMVRERGTGRPTKKERREMDGVMDTLWWDDED</sequence>
<keyword evidence="3" id="KW-0238">DNA-binding</keyword>
<organism evidence="5">
    <name type="scientific">bioreactor metagenome</name>
    <dbReference type="NCBI Taxonomy" id="1076179"/>
    <lineage>
        <taxon>unclassified sequences</taxon>
        <taxon>metagenomes</taxon>
        <taxon>ecological metagenomes</taxon>
    </lineage>
</organism>
<dbReference type="GO" id="GO:0034605">
    <property type="term" value="P:cellular response to heat"/>
    <property type="evidence" value="ECO:0007669"/>
    <property type="project" value="InterPro"/>
</dbReference>
<evidence type="ECO:0000259" key="4">
    <source>
        <dbReference type="SMART" id="SM00363"/>
    </source>
</evidence>
<evidence type="ECO:0000313" key="5">
    <source>
        <dbReference type="EMBL" id="MPL88689.1"/>
    </source>
</evidence>
<dbReference type="InterPro" id="IPR002942">
    <property type="entry name" value="S4_RNA-bd"/>
</dbReference>
<dbReference type="SUPFAM" id="SSF55174">
    <property type="entry name" value="Alpha-L RNA-binding motif"/>
    <property type="match status" value="1"/>
</dbReference>
<accession>A0A644VBH1</accession>
<dbReference type="PROSITE" id="PS50889">
    <property type="entry name" value="S4"/>
    <property type="match status" value="1"/>
</dbReference>
<protein>
    <submittedName>
        <fullName evidence="5">Heat shock protein 15</fullName>
    </submittedName>
</protein>